<evidence type="ECO:0000313" key="3">
    <source>
        <dbReference type="Proteomes" id="UP001177670"/>
    </source>
</evidence>
<evidence type="ECO:0000313" key="2">
    <source>
        <dbReference type="EMBL" id="KAK1125312.1"/>
    </source>
</evidence>
<name>A0AA40FU05_9HYME</name>
<dbReference type="Proteomes" id="UP001177670">
    <property type="component" value="Unassembled WGS sequence"/>
</dbReference>
<proteinExistence type="predicted"/>
<evidence type="ECO:0000256" key="1">
    <source>
        <dbReference type="SAM" id="MobiDB-lite"/>
    </source>
</evidence>
<protein>
    <submittedName>
        <fullName evidence="2">Uncharacterized protein</fullName>
    </submittedName>
</protein>
<reference evidence="2" key="1">
    <citation type="submission" date="2021-10" db="EMBL/GenBank/DDBJ databases">
        <title>Melipona bicolor Genome sequencing and assembly.</title>
        <authorList>
            <person name="Araujo N.S."/>
            <person name="Arias M.C."/>
        </authorList>
    </citation>
    <scope>NUCLEOTIDE SEQUENCE</scope>
    <source>
        <strain evidence="2">USP_2M_L1-L4_2017</strain>
        <tissue evidence="2">Whole body</tissue>
    </source>
</reference>
<sequence>KERSLPLSQSARGPQTFNLAKTGKTQKISMQNTLEEEATGALRLRQRIQFARSRKKLQTSVGVPYPFEIRRLLLYTKESML</sequence>
<dbReference type="AlphaFoldDB" id="A0AA40FU05"/>
<organism evidence="2 3">
    <name type="scientific">Melipona bicolor</name>
    <dbReference type="NCBI Taxonomy" id="60889"/>
    <lineage>
        <taxon>Eukaryota</taxon>
        <taxon>Metazoa</taxon>
        <taxon>Ecdysozoa</taxon>
        <taxon>Arthropoda</taxon>
        <taxon>Hexapoda</taxon>
        <taxon>Insecta</taxon>
        <taxon>Pterygota</taxon>
        <taxon>Neoptera</taxon>
        <taxon>Endopterygota</taxon>
        <taxon>Hymenoptera</taxon>
        <taxon>Apocrita</taxon>
        <taxon>Aculeata</taxon>
        <taxon>Apoidea</taxon>
        <taxon>Anthophila</taxon>
        <taxon>Apidae</taxon>
        <taxon>Melipona</taxon>
    </lineage>
</organism>
<dbReference type="EMBL" id="JAHYIQ010000016">
    <property type="protein sequence ID" value="KAK1125312.1"/>
    <property type="molecule type" value="Genomic_DNA"/>
</dbReference>
<gene>
    <name evidence="2" type="ORF">K0M31_005684</name>
</gene>
<keyword evidence="3" id="KW-1185">Reference proteome</keyword>
<comment type="caution">
    <text evidence="2">The sequence shown here is derived from an EMBL/GenBank/DDBJ whole genome shotgun (WGS) entry which is preliminary data.</text>
</comment>
<feature type="non-terminal residue" evidence="2">
    <location>
        <position position="1"/>
    </location>
</feature>
<accession>A0AA40FU05</accession>
<feature type="region of interest" description="Disordered" evidence="1">
    <location>
        <begin position="1"/>
        <end position="20"/>
    </location>
</feature>